<dbReference type="Proteomes" id="UP000267606">
    <property type="component" value="Unassembled WGS sequence"/>
</dbReference>
<dbReference type="AlphaFoldDB" id="A0A183H5F2"/>
<evidence type="ECO:0000256" key="1">
    <source>
        <dbReference type="SAM" id="Phobius"/>
    </source>
</evidence>
<sequence>MWSKSSNIPPMMHQPPPNVIPNSVGMNLSGVDHYQTPSARIQTQQPNVHPHGLMQQQIKVFLLIHLAVSLSVTVLIGVQSPLISYC</sequence>
<reference evidence="2 3" key="2">
    <citation type="submission" date="2018-11" db="EMBL/GenBank/DDBJ databases">
        <authorList>
            <consortium name="Pathogen Informatics"/>
        </authorList>
    </citation>
    <scope>NUCLEOTIDE SEQUENCE [LARGE SCALE GENOMIC DNA]</scope>
</reference>
<name>A0A183H5F2_9BILA</name>
<evidence type="ECO:0000313" key="4">
    <source>
        <dbReference type="WBParaSite" id="OFLC_0000271101-mRNA-1"/>
    </source>
</evidence>
<keyword evidence="1" id="KW-0472">Membrane</keyword>
<reference evidence="4" key="1">
    <citation type="submission" date="2016-06" db="UniProtKB">
        <authorList>
            <consortium name="WormBaseParasite"/>
        </authorList>
    </citation>
    <scope>IDENTIFICATION</scope>
</reference>
<dbReference type="WBParaSite" id="OFLC_0000271101-mRNA-1">
    <property type="protein sequence ID" value="OFLC_0000271101-mRNA-1"/>
    <property type="gene ID" value="OFLC_0000271101"/>
</dbReference>
<protein>
    <submittedName>
        <fullName evidence="4">Ovule protein</fullName>
    </submittedName>
</protein>
<accession>A0A183H5F2</accession>
<keyword evidence="1" id="KW-1133">Transmembrane helix</keyword>
<dbReference type="EMBL" id="UZAJ01001621">
    <property type="protein sequence ID" value="VDO33957.1"/>
    <property type="molecule type" value="Genomic_DNA"/>
</dbReference>
<evidence type="ECO:0000313" key="3">
    <source>
        <dbReference type="Proteomes" id="UP000267606"/>
    </source>
</evidence>
<feature type="transmembrane region" description="Helical" evidence="1">
    <location>
        <begin position="60"/>
        <end position="83"/>
    </location>
</feature>
<gene>
    <name evidence="2" type="ORF">OFLC_LOCUS2711</name>
</gene>
<evidence type="ECO:0000313" key="2">
    <source>
        <dbReference type="EMBL" id="VDO33957.1"/>
    </source>
</evidence>
<dbReference type="STRING" id="387005.A0A183H5F2"/>
<keyword evidence="1" id="KW-0812">Transmembrane</keyword>
<proteinExistence type="predicted"/>
<organism evidence="4">
    <name type="scientific">Onchocerca flexuosa</name>
    <dbReference type="NCBI Taxonomy" id="387005"/>
    <lineage>
        <taxon>Eukaryota</taxon>
        <taxon>Metazoa</taxon>
        <taxon>Ecdysozoa</taxon>
        <taxon>Nematoda</taxon>
        <taxon>Chromadorea</taxon>
        <taxon>Rhabditida</taxon>
        <taxon>Spirurina</taxon>
        <taxon>Spiruromorpha</taxon>
        <taxon>Filarioidea</taxon>
        <taxon>Onchocercidae</taxon>
        <taxon>Onchocerca</taxon>
    </lineage>
</organism>
<keyword evidence="3" id="KW-1185">Reference proteome</keyword>